<name>A0A1H2PJ69_9BURK</name>
<keyword evidence="1" id="KW-0812">Transmembrane</keyword>
<evidence type="ECO:0000313" key="3">
    <source>
        <dbReference type="Proteomes" id="UP000243719"/>
    </source>
</evidence>
<dbReference type="Pfam" id="PF03594">
    <property type="entry name" value="BenE"/>
    <property type="match status" value="1"/>
</dbReference>
<keyword evidence="1" id="KW-0472">Membrane</keyword>
<dbReference type="Proteomes" id="UP000243719">
    <property type="component" value="Unassembled WGS sequence"/>
</dbReference>
<feature type="transmembrane region" description="Helical" evidence="1">
    <location>
        <begin position="137"/>
        <end position="155"/>
    </location>
</feature>
<dbReference type="GO" id="GO:0042925">
    <property type="term" value="F:benzoate transmembrane transporter activity"/>
    <property type="evidence" value="ECO:0007669"/>
    <property type="project" value="InterPro"/>
</dbReference>
<dbReference type="PANTHER" id="PTHR30199:SF0">
    <property type="entry name" value="INNER MEMBRANE PROTEIN YDCO"/>
    <property type="match status" value="1"/>
</dbReference>
<feature type="transmembrane region" description="Helical" evidence="1">
    <location>
        <begin position="37"/>
        <end position="56"/>
    </location>
</feature>
<evidence type="ECO:0000256" key="1">
    <source>
        <dbReference type="SAM" id="Phobius"/>
    </source>
</evidence>
<dbReference type="PANTHER" id="PTHR30199">
    <property type="entry name" value="MFS FAMILY TRANSPORTER, PREDICTED SUBSTRATE BENZOATE"/>
    <property type="match status" value="1"/>
</dbReference>
<evidence type="ECO:0000313" key="2">
    <source>
        <dbReference type="EMBL" id="SDV46343.1"/>
    </source>
</evidence>
<proteinExistence type="predicted"/>
<sequence>MYLALAFVCVTFSATGPIGILMTAARQAGLSKQQTSSLMFAALLISGLASVVVSYMTRQPLLFLSTIAGALLMPPVVLHYGLGAAVGTCLVCGAALVALGVTGIVTVPDRWVPMPVAMAMIAALFLRYVVAVVHASVTAPWLGAAMLAVFVGLSWPERHRTTPLPPIAGALVACAAVLLLSGFCVGADAANH</sequence>
<organism evidence="2 3">
    <name type="scientific">Chitinasiproducens palmae</name>
    <dbReference type="NCBI Taxonomy" id="1770053"/>
    <lineage>
        <taxon>Bacteria</taxon>
        <taxon>Pseudomonadati</taxon>
        <taxon>Pseudomonadota</taxon>
        <taxon>Betaproteobacteria</taxon>
        <taxon>Burkholderiales</taxon>
        <taxon>Burkholderiaceae</taxon>
        <taxon>Chitinasiproducens</taxon>
    </lineage>
</organism>
<keyword evidence="3" id="KW-1185">Reference proteome</keyword>
<keyword evidence="1" id="KW-1133">Transmembrane helix</keyword>
<dbReference type="EMBL" id="FNLO01000001">
    <property type="protein sequence ID" value="SDV46343.1"/>
    <property type="molecule type" value="Genomic_DNA"/>
</dbReference>
<feature type="transmembrane region" description="Helical" evidence="1">
    <location>
        <begin position="77"/>
        <end position="105"/>
    </location>
</feature>
<dbReference type="STRING" id="1770053.SAMN05216551_101267"/>
<protein>
    <submittedName>
        <fullName evidence="2">Benzoate membrane transport protein</fullName>
    </submittedName>
</protein>
<reference evidence="3" key="1">
    <citation type="submission" date="2016-09" db="EMBL/GenBank/DDBJ databases">
        <authorList>
            <person name="Varghese N."/>
            <person name="Submissions S."/>
        </authorList>
    </citation>
    <scope>NUCLEOTIDE SEQUENCE [LARGE SCALE GENOMIC DNA]</scope>
    <source>
        <strain evidence="3">JS23</strain>
    </source>
</reference>
<dbReference type="InterPro" id="IPR004711">
    <property type="entry name" value="Benzoate_Transporter"/>
</dbReference>
<dbReference type="AlphaFoldDB" id="A0A1H2PJ69"/>
<accession>A0A1H2PJ69</accession>
<gene>
    <name evidence="2" type="ORF">SAMN05216551_101267</name>
</gene>
<feature type="transmembrane region" description="Helical" evidence="1">
    <location>
        <begin position="167"/>
        <end position="187"/>
    </location>
</feature>
<dbReference type="GO" id="GO:0005886">
    <property type="term" value="C:plasma membrane"/>
    <property type="evidence" value="ECO:0007669"/>
    <property type="project" value="TreeGrafter"/>
</dbReference>